<evidence type="ECO:0000313" key="2">
    <source>
        <dbReference type="Proteomes" id="UP000029553"/>
    </source>
</evidence>
<organism evidence="1 2">
    <name type="scientific">Comamonas testosteroni</name>
    <name type="common">Pseudomonas testosteroni</name>
    <dbReference type="NCBI Taxonomy" id="285"/>
    <lineage>
        <taxon>Bacteria</taxon>
        <taxon>Pseudomonadati</taxon>
        <taxon>Pseudomonadota</taxon>
        <taxon>Betaproteobacteria</taxon>
        <taxon>Burkholderiales</taxon>
        <taxon>Comamonadaceae</taxon>
        <taxon>Comamonas</taxon>
    </lineage>
</organism>
<protein>
    <submittedName>
        <fullName evidence="1">Uncharacterized protein</fullName>
    </submittedName>
</protein>
<dbReference type="RefSeq" id="WP_157839516.1">
    <property type="nucleotide sequence ID" value="NZ_AWOR01000021.1"/>
</dbReference>
<evidence type="ECO:0000313" key="1">
    <source>
        <dbReference type="EMBL" id="KGH31451.1"/>
    </source>
</evidence>
<reference evidence="1 2" key="1">
    <citation type="submission" date="2013-09" db="EMBL/GenBank/DDBJ databases">
        <title>High correlation between genotypes and phenotypes of environmental bacteria Comamonas testosteroni strains.</title>
        <authorList>
            <person name="Liu L."/>
            <person name="Zhu W."/>
            <person name="Xia X."/>
            <person name="Xu B."/>
            <person name="Luo M."/>
            <person name="Wang G."/>
        </authorList>
    </citation>
    <scope>NUCLEOTIDE SEQUENCE [LARGE SCALE GENOMIC DNA]</scope>
    <source>
        <strain evidence="1 2">JL40</strain>
    </source>
</reference>
<dbReference type="EMBL" id="AWOR01000021">
    <property type="protein sequence ID" value="KGH31451.1"/>
    <property type="molecule type" value="Genomic_DNA"/>
</dbReference>
<dbReference type="Proteomes" id="UP000029553">
    <property type="component" value="Unassembled WGS sequence"/>
</dbReference>
<accession>A0A096FMA6</accession>
<proteinExistence type="predicted"/>
<name>A0A096FMA6_COMTE</name>
<dbReference type="AlphaFoldDB" id="A0A096FMA6"/>
<gene>
    <name evidence="1" type="ORF">P353_05640</name>
</gene>
<sequence>MTMHAESIRLASEGLTWLEHLFVCIANAPDAGLHAKRLAEIGRYLASDAADSADCAYAEMRSDIEKGGAQ</sequence>
<comment type="caution">
    <text evidence="1">The sequence shown here is derived from an EMBL/GenBank/DDBJ whole genome shotgun (WGS) entry which is preliminary data.</text>
</comment>